<proteinExistence type="predicted"/>
<gene>
    <name evidence="1" type="ORF">NO1_0553</name>
</gene>
<organism evidence="1 2">
    <name type="scientific">Termititenax aidoneus</name>
    <dbReference type="NCBI Taxonomy" id="2218524"/>
    <lineage>
        <taxon>Bacteria</taxon>
        <taxon>Bacillati</taxon>
        <taxon>Candidatus Margulisiibacteriota</taxon>
        <taxon>Candidatus Termititenacia</taxon>
        <taxon>Candidatus Termititenacales</taxon>
        <taxon>Candidatus Termititenacaceae</taxon>
        <taxon>Candidatus Termititenax</taxon>
    </lineage>
</organism>
<comment type="caution">
    <text evidence="1">The sequence shown here is derived from an EMBL/GenBank/DDBJ whole genome shotgun (WGS) entry which is preliminary data.</text>
</comment>
<reference evidence="1 2" key="1">
    <citation type="journal article" date="2019" name="ISME J.">
        <title>Genome analyses of uncultured TG2/ZB3 bacteria in 'Margulisbacteria' specifically attached to ectosymbiotic spirochetes of protists in the termite gut.</title>
        <authorList>
            <person name="Utami Y.D."/>
            <person name="Kuwahara H."/>
            <person name="Igai K."/>
            <person name="Murakami T."/>
            <person name="Sugaya K."/>
            <person name="Morikawa T."/>
            <person name="Nagura Y."/>
            <person name="Yuki M."/>
            <person name="Deevong P."/>
            <person name="Inoue T."/>
            <person name="Kihara K."/>
            <person name="Lo N."/>
            <person name="Yamada A."/>
            <person name="Ohkuma M."/>
            <person name="Hongoh Y."/>
        </authorList>
    </citation>
    <scope>NUCLEOTIDE SEQUENCE [LARGE SCALE GENOMIC DNA]</scope>
    <source>
        <strain evidence="1">NkOx7-01</strain>
    </source>
</reference>
<name>A0A388T922_TERA1</name>
<dbReference type="AlphaFoldDB" id="A0A388T922"/>
<evidence type="ECO:0000313" key="2">
    <source>
        <dbReference type="Proteomes" id="UP000269352"/>
    </source>
</evidence>
<sequence length="140" mass="16361">MFIARKNIAARVLNFPKKIFNDFREIIHTEKMKYCEYLSPRVEKARLIREIKTQKRIYADSVPDFERVVGLLEWIVDKNTADALLAAELLRDIARAEARFRAKSGNPANFIPGYHREKIIKTILDEGDSAEETIERLLKR</sequence>
<protein>
    <submittedName>
        <fullName evidence="1">Uncharacterized protein</fullName>
    </submittedName>
</protein>
<accession>A0A388T922</accession>
<dbReference type="Proteomes" id="UP000269352">
    <property type="component" value="Unassembled WGS sequence"/>
</dbReference>
<keyword evidence="2" id="KW-1185">Reference proteome</keyword>
<evidence type="ECO:0000313" key="1">
    <source>
        <dbReference type="EMBL" id="GBR73115.1"/>
    </source>
</evidence>
<dbReference type="EMBL" id="BGZN01000006">
    <property type="protein sequence ID" value="GBR73115.1"/>
    <property type="molecule type" value="Genomic_DNA"/>
</dbReference>